<gene>
    <name evidence="7" type="ORF">PZH42_25400</name>
</gene>
<feature type="transmembrane region" description="Helical" evidence="6">
    <location>
        <begin position="12"/>
        <end position="38"/>
    </location>
</feature>
<keyword evidence="2" id="KW-1003">Cell membrane</keyword>
<feature type="transmembrane region" description="Helical" evidence="6">
    <location>
        <begin position="414"/>
        <end position="430"/>
    </location>
</feature>
<dbReference type="InterPro" id="IPR050833">
    <property type="entry name" value="Poly_Biosynth_Transport"/>
</dbReference>
<accession>A0AAW6M6V9</accession>
<feature type="transmembrane region" description="Helical" evidence="6">
    <location>
        <begin position="173"/>
        <end position="191"/>
    </location>
</feature>
<feature type="transmembrane region" description="Helical" evidence="6">
    <location>
        <begin position="385"/>
        <end position="402"/>
    </location>
</feature>
<feature type="transmembrane region" description="Helical" evidence="6">
    <location>
        <begin position="119"/>
        <end position="137"/>
    </location>
</feature>
<feature type="transmembrane region" description="Helical" evidence="6">
    <location>
        <begin position="212"/>
        <end position="230"/>
    </location>
</feature>
<keyword evidence="5 6" id="KW-0472">Membrane</keyword>
<feature type="transmembrane region" description="Helical" evidence="6">
    <location>
        <begin position="92"/>
        <end position="113"/>
    </location>
</feature>
<reference evidence="7" key="1">
    <citation type="submission" date="2023-03" db="EMBL/GenBank/DDBJ databases">
        <title>DFI Biobank Strains.</title>
        <authorList>
            <person name="Mostad J."/>
            <person name="Paddock L."/>
            <person name="Medina S."/>
            <person name="Waligurski E."/>
            <person name="Barat B."/>
            <person name="Smith R."/>
            <person name="Burgo V."/>
            <person name="Metcalfe C."/>
            <person name="Woodson C."/>
            <person name="Sundararajan A."/>
            <person name="Ramaswamy R."/>
            <person name="Lin H."/>
            <person name="Pamer E.G."/>
        </authorList>
    </citation>
    <scope>NUCLEOTIDE SEQUENCE</scope>
    <source>
        <strain evidence="7">DFI.9.5</strain>
    </source>
</reference>
<feature type="transmembrane region" description="Helical" evidence="6">
    <location>
        <begin position="144"/>
        <end position="167"/>
    </location>
</feature>
<proteinExistence type="predicted"/>
<feature type="transmembrane region" description="Helical" evidence="6">
    <location>
        <begin position="44"/>
        <end position="63"/>
    </location>
</feature>
<organism evidence="7 8">
    <name type="scientific">Bacteroides cellulosilyticus</name>
    <dbReference type="NCBI Taxonomy" id="246787"/>
    <lineage>
        <taxon>Bacteria</taxon>
        <taxon>Pseudomonadati</taxon>
        <taxon>Bacteroidota</taxon>
        <taxon>Bacteroidia</taxon>
        <taxon>Bacteroidales</taxon>
        <taxon>Bacteroidaceae</taxon>
        <taxon>Bacteroides</taxon>
    </lineage>
</organism>
<evidence type="ECO:0000256" key="1">
    <source>
        <dbReference type="ARBA" id="ARBA00004651"/>
    </source>
</evidence>
<dbReference type="AlphaFoldDB" id="A0AAW6M6V9"/>
<dbReference type="PANTHER" id="PTHR30250">
    <property type="entry name" value="PST FAMILY PREDICTED COLANIC ACID TRANSPORTER"/>
    <property type="match status" value="1"/>
</dbReference>
<evidence type="ECO:0000256" key="5">
    <source>
        <dbReference type="ARBA" id="ARBA00023136"/>
    </source>
</evidence>
<evidence type="ECO:0000256" key="4">
    <source>
        <dbReference type="ARBA" id="ARBA00022989"/>
    </source>
</evidence>
<dbReference type="Pfam" id="PF01943">
    <property type="entry name" value="Polysacc_synt"/>
    <property type="match status" value="1"/>
</dbReference>
<dbReference type="GO" id="GO:0005886">
    <property type="term" value="C:plasma membrane"/>
    <property type="evidence" value="ECO:0007669"/>
    <property type="project" value="UniProtKB-SubCell"/>
</dbReference>
<evidence type="ECO:0000313" key="8">
    <source>
        <dbReference type="Proteomes" id="UP001221924"/>
    </source>
</evidence>
<keyword evidence="4 6" id="KW-1133">Transmembrane helix</keyword>
<dbReference type="InterPro" id="IPR002797">
    <property type="entry name" value="Polysacc_synth"/>
</dbReference>
<dbReference type="Proteomes" id="UP001221924">
    <property type="component" value="Unassembled WGS sequence"/>
</dbReference>
<evidence type="ECO:0000313" key="7">
    <source>
        <dbReference type="EMBL" id="MDE8697441.1"/>
    </source>
</evidence>
<sequence>MPKQSRERDFLVNIMIYGIGNIGAKFIAFLMVPLYTYYVSPEDFGVYDVYLGLIFLIMPILTFDFRDGSFRLLLEEEHTEYWKTVITYTYRIIGKNILVATIIYICLLFFYPFKYALEAYGMLLVFSIYEVHTQILRGINKNRYYVFAGILSTFLTGVLSVLFVVWGKLGVEGIFISNIISRILVLGWIEWQVPIFRKFIIKGLKKREVRHALLHYSLPLLPNVVCWWVLSTADRLIIMHYLGSEANGIYAVANKLSLILGTFSTIIYQAWQDTAIRQYQTPDRDVFFSRIFNLYTFYLGVLLVTCAIGLKIVLPWIVDASYQDSFYYIYPCFLTVFFFALSSFLDLGYQCSKQTKKMMPSILLATVINLSLNLIFIQYLGLQGVIIASIISYAFLFVYRIFDTRQFFRIVWKFPSFIALSLLFVTSIIYYYVDEWIWLILFQIGVLGISWKYLPDKIKQKVYSIIDHGKK</sequence>
<dbReference type="EMBL" id="JARFID010000048">
    <property type="protein sequence ID" value="MDE8697441.1"/>
    <property type="molecule type" value="Genomic_DNA"/>
</dbReference>
<protein>
    <submittedName>
        <fullName evidence="7">Lipopolysaccharide biosynthesis protein</fullName>
    </submittedName>
</protein>
<keyword evidence="3 6" id="KW-0812">Transmembrane</keyword>
<feature type="transmembrane region" description="Helical" evidence="6">
    <location>
        <begin position="326"/>
        <end position="349"/>
    </location>
</feature>
<evidence type="ECO:0000256" key="2">
    <source>
        <dbReference type="ARBA" id="ARBA00022475"/>
    </source>
</evidence>
<dbReference type="RefSeq" id="WP_256141800.1">
    <property type="nucleotide sequence ID" value="NZ_JANFZY010000059.1"/>
</dbReference>
<name>A0AAW6M6V9_9BACE</name>
<evidence type="ECO:0000256" key="3">
    <source>
        <dbReference type="ARBA" id="ARBA00022692"/>
    </source>
</evidence>
<evidence type="ECO:0000256" key="6">
    <source>
        <dbReference type="SAM" id="Phobius"/>
    </source>
</evidence>
<comment type="caution">
    <text evidence="7">The sequence shown here is derived from an EMBL/GenBank/DDBJ whole genome shotgun (WGS) entry which is preliminary data.</text>
</comment>
<feature type="transmembrane region" description="Helical" evidence="6">
    <location>
        <begin position="292"/>
        <end position="314"/>
    </location>
</feature>
<feature type="transmembrane region" description="Helical" evidence="6">
    <location>
        <begin position="436"/>
        <end position="454"/>
    </location>
</feature>
<feature type="transmembrane region" description="Helical" evidence="6">
    <location>
        <begin position="250"/>
        <end position="271"/>
    </location>
</feature>
<comment type="subcellular location">
    <subcellularLocation>
        <location evidence="1">Cell membrane</location>
        <topology evidence="1">Multi-pass membrane protein</topology>
    </subcellularLocation>
</comment>
<dbReference type="PANTHER" id="PTHR30250:SF11">
    <property type="entry name" value="O-ANTIGEN TRANSPORTER-RELATED"/>
    <property type="match status" value="1"/>
</dbReference>
<feature type="transmembrane region" description="Helical" evidence="6">
    <location>
        <begin position="361"/>
        <end position="379"/>
    </location>
</feature>